<organism evidence="1 2">
    <name type="scientific">Xanthocytophaga flava</name>
    <dbReference type="NCBI Taxonomy" id="3048013"/>
    <lineage>
        <taxon>Bacteria</taxon>
        <taxon>Pseudomonadati</taxon>
        <taxon>Bacteroidota</taxon>
        <taxon>Cytophagia</taxon>
        <taxon>Cytophagales</taxon>
        <taxon>Rhodocytophagaceae</taxon>
        <taxon>Xanthocytophaga</taxon>
    </lineage>
</organism>
<evidence type="ECO:0000313" key="1">
    <source>
        <dbReference type="EMBL" id="MDJ1493045.1"/>
    </source>
</evidence>
<protein>
    <recommendedName>
        <fullName evidence="3">Outer membrane protein beta-barrel domain-containing protein</fullName>
    </recommendedName>
</protein>
<name>A0ABT7CH53_9BACT</name>
<dbReference type="Proteomes" id="UP001228581">
    <property type="component" value="Unassembled WGS sequence"/>
</dbReference>
<reference evidence="1 2" key="1">
    <citation type="submission" date="2023-05" db="EMBL/GenBank/DDBJ databases">
        <authorList>
            <person name="Zhang X."/>
        </authorList>
    </citation>
    <scope>NUCLEOTIDE SEQUENCE [LARGE SCALE GENOMIC DNA]</scope>
    <source>
        <strain evidence="1 2">DM2B3-1</strain>
    </source>
</reference>
<sequence>MLSGIKVGRVFHSRLSAALSIYHSFYFNSFKAEATLTGFSDQPRLFINCVGAELEYTIYQQQRFSTSIQLLTGWGFLKYDGKQHSFESEQVNYIALEPVINSSYRIASSTIVGLGIGYRPILVNDAITYTSDVSNGEISVYKKYPNGFFLLVSLTGYL</sequence>
<dbReference type="EMBL" id="JASJOT010000004">
    <property type="protein sequence ID" value="MDJ1493045.1"/>
    <property type="molecule type" value="Genomic_DNA"/>
</dbReference>
<gene>
    <name evidence="1" type="ORF">QNI19_08880</name>
</gene>
<evidence type="ECO:0008006" key="3">
    <source>
        <dbReference type="Google" id="ProtNLM"/>
    </source>
</evidence>
<proteinExistence type="predicted"/>
<evidence type="ECO:0000313" key="2">
    <source>
        <dbReference type="Proteomes" id="UP001228581"/>
    </source>
</evidence>
<comment type="caution">
    <text evidence="1">The sequence shown here is derived from an EMBL/GenBank/DDBJ whole genome shotgun (WGS) entry which is preliminary data.</text>
</comment>
<dbReference type="RefSeq" id="WP_313994753.1">
    <property type="nucleotide sequence ID" value="NZ_JASJOT010000004.1"/>
</dbReference>
<keyword evidence="2" id="KW-1185">Reference proteome</keyword>
<accession>A0ABT7CH53</accession>